<evidence type="ECO:0000256" key="10">
    <source>
        <dbReference type="ARBA" id="ARBA00023239"/>
    </source>
</evidence>
<evidence type="ECO:0000256" key="11">
    <source>
        <dbReference type="HAMAP-Rule" id="MF_00300"/>
    </source>
</evidence>
<dbReference type="Pfam" id="PF01264">
    <property type="entry name" value="Chorismate_synt"/>
    <property type="match status" value="1"/>
</dbReference>
<keyword evidence="4 11" id="KW-0028">Amino-acid biosynthesis</keyword>
<dbReference type="GO" id="GO:0008652">
    <property type="term" value="P:amino acid biosynthetic process"/>
    <property type="evidence" value="ECO:0007669"/>
    <property type="project" value="UniProtKB-KW"/>
</dbReference>
<comment type="caution">
    <text evidence="11">Lacks conserved residue(s) required for the propagation of feature annotation.</text>
</comment>
<evidence type="ECO:0000256" key="1">
    <source>
        <dbReference type="ARBA" id="ARBA00005044"/>
    </source>
</evidence>
<dbReference type="GO" id="GO:0009073">
    <property type="term" value="P:aromatic amino acid family biosynthetic process"/>
    <property type="evidence" value="ECO:0007669"/>
    <property type="project" value="UniProtKB-KW"/>
</dbReference>
<dbReference type="Proteomes" id="UP000199820">
    <property type="component" value="Unassembled WGS sequence"/>
</dbReference>
<sequence>MAGSTYGKILTMTTWGESHGAAVGVVVDGCPAGIELSAADIQKYLDRRKPGQSRFATKRAESDTVEILSGVFEGKTEGSPISLLIRNRDQHSGDYSEIASYYRPGHADYTFDEKYGFRDYRGGGRSSGRETIGRVAAGAIAAKILQELGVDVFAYARSIGPVEIDDRKFDLSERDRNGACMPDAEAAKQAECYLDDLLSQTDSSGGVVECVMRGLPTGIGDPVFEKFSANLAKAVCSIGAVKGFEIGDGFAAAKMRGSENNDAFRMAEMPDGGKRPVKATNHAGGTLGGMTDGSDVIFRAAFKATPSIAKPQKTVSKNGEEIEISIRGRHDPVIVPRAVVVVEMMAAFAAADMLLAGMTARMDRIRDFYGK</sequence>
<comment type="pathway">
    <text evidence="1 11 12">Metabolic intermediate biosynthesis; chorismate biosynthesis; chorismate from D-erythrose 4-phosphate and phosphoenolpyruvate: step 7/7.</text>
</comment>
<dbReference type="eggNOG" id="COG0082">
    <property type="taxonomic scope" value="Bacteria"/>
</dbReference>
<feature type="binding site" evidence="11">
    <location>
        <position position="288"/>
    </location>
    <ligand>
        <name>FMN</name>
        <dbReference type="ChEBI" id="CHEBI:58210"/>
    </ligand>
</feature>
<dbReference type="STRING" id="1526.SAMN02910262_02583"/>
<dbReference type="AlphaFoldDB" id="A0A1I0HZX4"/>
<evidence type="ECO:0000256" key="2">
    <source>
        <dbReference type="ARBA" id="ARBA00008014"/>
    </source>
</evidence>
<dbReference type="CDD" id="cd07304">
    <property type="entry name" value="Chorismate_synthase"/>
    <property type="match status" value="1"/>
</dbReference>
<keyword evidence="5 11" id="KW-0285">Flavoprotein</keyword>
<dbReference type="GO" id="GO:0010181">
    <property type="term" value="F:FMN binding"/>
    <property type="evidence" value="ECO:0007669"/>
    <property type="project" value="TreeGrafter"/>
</dbReference>
<dbReference type="GO" id="GO:0005829">
    <property type="term" value="C:cytosol"/>
    <property type="evidence" value="ECO:0007669"/>
    <property type="project" value="TreeGrafter"/>
</dbReference>
<dbReference type="Gene3D" id="3.60.150.10">
    <property type="entry name" value="Chorismate synthase AroC"/>
    <property type="match status" value="1"/>
</dbReference>
<feature type="binding site" evidence="11">
    <location>
        <position position="54"/>
    </location>
    <ligand>
        <name>NADP(+)</name>
        <dbReference type="ChEBI" id="CHEBI:58349"/>
    </ligand>
</feature>
<dbReference type="OrthoDB" id="9771806at2"/>
<evidence type="ECO:0000256" key="4">
    <source>
        <dbReference type="ARBA" id="ARBA00022605"/>
    </source>
</evidence>
<dbReference type="PROSITE" id="PS00787">
    <property type="entry name" value="CHORISMATE_SYNTHASE_1"/>
    <property type="match status" value="1"/>
</dbReference>
<dbReference type="NCBIfam" id="TIGR00033">
    <property type="entry name" value="aroC"/>
    <property type="match status" value="1"/>
</dbReference>
<keyword evidence="8 11" id="KW-0521">NADP</keyword>
<dbReference type="HAMAP" id="MF_00300">
    <property type="entry name" value="Chorismate_synth"/>
    <property type="match status" value="1"/>
</dbReference>
<name>A0A1I0HZX4_9FIRM</name>
<dbReference type="InterPro" id="IPR000453">
    <property type="entry name" value="Chorismate_synth"/>
</dbReference>
<comment type="function">
    <text evidence="11">Catalyzes the anti-1,4-elimination of the C-3 phosphate and the C-6 proR hydrogen from 5-enolpyruvylshikimate-3-phosphate (EPSP) to yield chorismate, which is the branch point compound that serves as the starting substrate for the three terminal pathways of aromatic amino acid biosynthesis. This reaction introduces a second double bond into the aromatic ring system.</text>
</comment>
<evidence type="ECO:0000256" key="9">
    <source>
        <dbReference type="ARBA" id="ARBA00023141"/>
    </source>
</evidence>
<keyword evidence="10 11" id="KW-0456">Lyase</keyword>
<dbReference type="PANTHER" id="PTHR21085">
    <property type="entry name" value="CHORISMATE SYNTHASE"/>
    <property type="match status" value="1"/>
</dbReference>
<comment type="catalytic activity">
    <reaction evidence="11 12">
        <text>5-O-(1-carboxyvinyl)-3-phosphoshikimate = chorismate + phosphate</text>
        <dbReference type="Rhea" id="RHEA:21020"/>
        <dbReference type="ChEBI" id="CHEBI:29748"/>
        <dbReference type="ChEBI" id="CHEBI:43474"/>
        <dbReference type="ChEBI" id="CHEBI:57701"/>
        <dbReference type="EC" id="4.2.3.5"/>
    </reaction>
</comment>
<keyword evidence="9 11" id="KW-0057">Aromatic amino acid biosynthesis</keyword>
<dbReference type="PANTHER" id="PTHR21085:SF0">
    <property type="entry name" value="CHORISMATE SYNTHASE"/>
    <property type="match status" value="1"/>
</dbReference>
<dbReference type="InterPro" id="IPR020541">
    <property type="entry name" value="Chorismate_synthase_CS"/>
</dbReference>
<proteinExistence type="inferred from homology"/>
<dbReference type="PROSITE" id="PS00788">
    <property type="entry name" value="CHORISMATE_SYNTHASE_2"/>
    <property type="match status" value="1"/>
</dbReference>
<dbReference type="NCBIfam" id="NF003793">
    <property type="entry name" value="PRK05382.1"/>
    <property type="match status" value="1"/>
</dbReference>
<evidence type="ECO:0000256" key="8">
    <source>
        <dbReference type="ARBA" id="ARBA00022857"/>
    </source>
</evidence>
<evidence type="ECO:0000256" key="7">
    <source>
        <dbReference type="ARBA" id="ARBA00022827"/>
    </source>
</evidence>
<feature type="binding site" evidence="11">
    <location>
        <position position="329"/>
    </location>
    <ligand>
        <name>FMN</name>
        <dbReference type="ChEBI" id="CHEBI:58210"/>
    </ligand>
</feature>
<dbReference type="GO" id="GO:0004107">
    <property type="term" value="F:chorismate synthase activity"/>
    <property type="evidence" value="ECO:0007669"/>
    <property type="project" value="UniProtKB-UniRule"/>
</dbReference>
<accession>A0A1I0HZX4</accession>
<feature type="binding site" evidence="11">
    <location>
        <begin position="125"/>
        <end position="127"/>
    </location>
    <ligand>
        <name>FMN</name>
        <dbReference type="ChEBI" id="CHEBI:58210"/>
    </ligand>
</feature>
<gene>
    <name evidence="11" type="primary">aroC</name>
    <name evidence="13" type="ORF">SAMN04487771_10636</name>
</gene>
<dbReference type="EMBL" id="FOIL01000063">
    <property type="protein sequence ID" value="SET89696.1"/>
    <property type="molecule type" value="Genomic_DNA"/>
</dbReference>
<dbReference type="UniPathway" id="UPA00053">
    <property type="reaction ID" value="UER00090"/>
</dbReference>
<dbReference type="EC" id="4.2.3.5" evidence="3 11"/>
<dbReference type="RefSeq" id="WP_074650398.1">
    <property type="nucleotide sequence ID" value="NZ_FOIL01000063.1"/>
</dbReference>
<dbReference type="GO" id="GO:0009423">
    <property type="term" value="P:chorismate biosynthetic process"/>
    <property type="evidence" value="ECO:0007669"/>
    <property type="project" value="UniProtKB-UniRule"/>
</dbReference>
<evidence type="ECO:0000256" key="12">
    <source>
        <dbReference type="RuleBase" id="RU000605"/>
    </source>
</evidence>
<comment type="cofactor">
    <cofactor evidence="11 12">
        <name>FMNH2</name>
        <dbReference type="ChEBI" id="CHEBI:57618"/>
    </cofactor>
    <text evidence="11 12">Reduced FMN (FMNH(2)).</text>
</comment>
<keyword evidence="7 11" id="KW-0274">FAD</keyword>
<dbReference type="InterPro" id="IPR035904">
    <property type="entry name" value="Chorismate_synth_AroC_sf"/>
</dbReference>
<evidence type="ECO:0000256" key="3">
    <source>
        <dbReference type="ARBA" id="ARBA00013036"/>
    </source>
</evidence>
<feature type="binding site" evidence="11">
    <location>
        <position position="48"/>
    </location>
    <ligand>
        <name>NADP(+)</name>
        <dbReference type="ChEBI" id="CHEBI:58349"/>
    </ligand>
</feature>
<evidence type="ECO:0000256" key="5">
    <source>
        <dbReference type="ARBA" id="ARBA00022630"/>
    </source>
</evidence>
<evidence type="ECO:0000313" key="14">
    <source>
        <dbReference type="Proteomes" id="UP000199820"/>
    </source>
</evidence>
<keyword evidence="6 11" id="KW-0288">FMN</keyword>
<dbReference type="PIRSF" id="PIRSF001456">
    <property type="entry name" value="Chorismate_synth"/>
    <property type="match status" value="1"/>
</dbReference>
<dbReference type="SUPFAM" id="SSF103263">
    <property type="entry name" value="Chorismate synthase, AroC"/>
    <property type="match status" value="1"/>
</dbReference>
<feature type="binding site" evidence="11">
    <location>
        <begin position="303"/>
        <end position="307"/>
    </location>
    <ligand>
        <name>FMN</name>
        <dbReference type="ChEBI" id="CHEBI:58210"/>
    </ligand>
</feature>
<reference evidence="13 14" key="1">
    <citation type="submission" date="2016-10" db="EMBL/GenBank/DDBJ databases">
        <authorList>
            <person name="de Groot N.N."/>
        </authorList>
    </citation>
    <scope>NUCLEOTIDE SEQUENCE [LARGE SCALE GENOMIC DNA]</scope>
    <source>
        <strain evidence="13 14">KH1P1</strain>
    </source>
</reference>
<evidence type="ECO:0000256" key="6">
    <source>
        <dbReference type="ARBA" id="ARBA00022643"/>
    </source>
</evidence>
<comment type="similarity">
    <text evidence="2 11 12">Belongs to the chorismate synthase family.</text>
</comment>
<organism evidence="13 14">
    <name type="scientific">[Clostridium] aminophilum</name>
    <dbReference type="NCBI Taxonomy" id="1526"/>
    <lineage>
        <taxon>Bacteria</taxon>
        <taxon>Bacillati</taxon>
        <taxon>Bacillota</taxon>
        <taxon>Clostridia</taxon>
        <taxon>Lachnospirales</taxon>
        <taxon>Lachnospiraceae</taxon>
    </lineage>
</organism>
<comment type="subunit">
    <text evidence="11">Homotetramer.</text>
</comment>
<evidence type="ECO:0000313" key="13">
    <source>
        <dbReference type="EMBL" id="SET89696.1"/>
    </source>
</evidence>
<keyword evidence="14" id="KW-1185">Reference proteome</keyword>
<protein>
    <recommendedName>
        <fullName evidence="3 11">Chorismate synthase</fullName>
        <shortName evidence="11">CS</shortName>
        <ecNumber evidence="3 11">4.2.3.5</ecNumber>
    </recommendedName>
    <alternativeName>
        <fullName evidence="11">5-enolpyruvylshikimate-3-phosphate phospholyase</fullName>
    </alternativeName>
</protein>